<evidence type="ECO:0000256" key="5">
    <source>
        <dbReference type="ARBA" id="ARBA00022519"/>
    </source>
</evidence>
<evidence type="ECO:0000256" key="4">
    <source>
        <dbReference type="ARBA" id="ARBA00022475"/>
    </source>
</evidence>
<comment type="subcellular location">
    <subcellularLocation>
        <location evidence="1 9">Cell inner membrane</location>
        <topology evidence="1 9">Single-pass membrane protein</topology>
    </subcellularLocation>
</comment>
<comment type="similarity">
    <text evidence="2 9">Belongs to the membrane fusion protein (MFP) (TC 8.A.1) family.</text>
</comment>
<keyword evidence="6" id="KW-0812">Transmembrane</keyword>
<dbReference type="GO" id="GO:0005886">
    <property type="term" value="C:plasma membrane"/>
    <property type="evidence" value="ECO:0007669"/>
    <property type="project" value="UniProtKB-SubCell"/>
</dbReference>
<evidence type="ECO:0000256" key="2">
    <source>
        <dbReference type="ARBA" id="ARBA00009477"/>
    </source>
</evidence>
<dbReference type="Pfam" id="PF25994">
    <property type="entry name" value="HH_AprE"/>
    <property type="match status" value="1"/>
</dbReference>
<dbReference type="NCBIfam" id="TIGR01843">
    <property type="entry name" value="type_I_hlyD"/>
    <property type="match status" value="1"/>
</dbReference>
<feature type="domain" description="AprE-like long alpha-helical hairpin" evidence="10">
    <location>
        <begin position="109"/>
        <end position="289"/>
    </location>
</feature>
<name>A0A2K9NGV6_9PROT</name>
<dbReference type="InterPro" id="IPR058982">
    <property type="entry name" value="Beta-barrel_AprE"/>
</dbReference>
<dbReference type="KEGG" id="ncb:C0V82_18350"/>
<dbReference type="OrthoDB" id="9810980at2"/>
<evidence type="ECO:0000256" key="1">
    <source>
        <dbReference type="ARBA" id="ARBA00004377"/>
    </source>
</evidence>
<dbReference type="InterPro" id="IPR010129">
    <property type="entry name" value="T1SS_HlyD"/>
</dbReference>
<evidence type="ECO:0000256" key="6">
    <source>
        <dbReference type="ARBA" id="ARBA00022692"/>
    </source>
</evidence>
<evidence type="ECO:0000256" key="8">
    <source>
        <dbReference type="ARBA" id="ARBA00023136"/>
    </source>
</evidence>
<dbReference type="Pfam" id="PF26002">
    <property type="entry name" value="Beta-barrel_AprE"/>
    <property type="match status" value="1"/>
</dbReference>
<proteinExistence type="inferred from homology"/>
<dbReference type="Gene3D" id="2.40.30.170">
    <property type="match status" value="1"/>
</dbReference>
<evidence type="ECO:0000256" key="3">
    <source>
        <dbReference type="ARBA" id="ARBA00022448"/>
    </source>
</evidence>
<protein>
    <recommendedName>
        <fullName evidence="9">Membrane fusion protein (MFP) family protein</fullName>
    </recommendedName>
</protein>
<dbReference type="EMBL" id="CP025612">
    <property type="protein sequence ID" value="AUN32340.1"/>
    <property type="molecule type" value="Genomic_DNA"/>
</dbReference>
<reference evidence="12 13" key="1">
    <citation type="submission" date="2017-12" db="EMBL/GenBank/DDBJ databases">
        <title>Genomes of bacteria within cyanobacterial aggregates.</title>
        <authorList>
            <person name="Cai H."/>
        </authorList>
    </citation>
    <scope>NUCLEOTIDE SEQUENCE [LARGE SCALE GENOMIC DNA]</scope>
    <source>
        <strain evidence="12 13">TH16</strain>
    </source>
</reference>
<evidence type="ECO:0000256" key="7">
    <source>
        <dbReference type="ARBA" id="ARBA00022989"/>
    </source>
</evidence>
<evidence type="ECO:0000256" key="9">
    <source>
        <dbReference type="RuleBase" id="RU365093"/>
    </source>
</evidence>
<evidence type="ECO:0000313" key="12">
    <source>
        <dbReference type="EMBL" id="AUN32340.1"/>
    </source>
</evidence>
<evidence type="ECO:0000259" key="11">
    <source>
        <dbReference type="Pfam" id="PF26002"/>
    </source>
</evidence>
<dbReference type="InterPro" id="IPR050739">
    <property type="entry name" value="MFP"/>
</dbReference>
<dbReference type="InterPro" id="IPR058781">
    <property type="entry name" value="HH_AprE-like"/>
</dbReference>
<keyword evidence="8" id="KW-0472">Membrane</keyword>
<gene>
    <name evidence="12" type="ORF">C0V82_18350</name>
</gene>
<keyword evidence="13" id="KW-1185">Reference proteome</keyword>
<keyword evidence="4 9" id="KW-1003">Cell membrane</keyword>
<keyword evidence="5 9" id="KW-0997">Cell inner membrane</keyword>
<keyword evidence="3 9" id="KW-0813">Transport</keyword>
<sequence length="444" mass="48235">MRTAHTLSMPAPAMRAPFATDEMVEDPGVRPLTRAAILLSGVSVAAFVAWASLTPVQEVAVSFGEIVPAGAVQTVQHLEGGIVAEMLVRQGELVEPGQPLLRFQGAATQSSRDQMLVRQRALRAQAERLSAFADGREPDFSAFSDNPDLMAENARLLASQIEARDNQRKILADQAQELRSLLQSSQAQLASVNTNLGFAESKVALRADLVEKGLNSKLLLIEAERERAAAMSERQRLEGIIAGTRSNLNGNASRLAELDGRLRQEALDKLGAVNTELAELEKMLDGQEDRVERLVSTAPARGIVQELPVKTVGGVISPGGVVARLVPVDDELVADVRVSPRDIGFVKVGQPVKVKIQAFDYTRFGRVEGKLESVSPTTFLDEQKQPYYQARVRLGTNHVGNADLHHVLVPGMTVQADITTGEKSLIQYLLKPVYTTIDGAFRER</sequence>
<organism evidence="12 13">
    <name type="scientific">Niveispirillum cyanobacteriorum</name>
    <dbReference type="NCBI Taxonomy" id="1612173"/>
    <lineage>
        <taxon>Bacteria</taxon>
        <taxon>Pseudomonadati</taxon>
        <taxon>Pseudomonadota</taxon>
        <taxon>Alphaproteobacteria</taxon>
        <taxon>Rhodospirillales</taxon>
        <taxon>Azospirillaceae</taxon>
        <taxon>Niveispirillum</taxon>
    </lineage>
</organism>
<feature type="domain" description="AprE-like beta-barrel" evidence="11">
    <location>
        <begin position="332"/>
        <end position="421"/>
    </location>
</feature>
<dbReference type="Proteomes" id="UP000234752">
    <property type="component" value="Chromosome eg_2"/>
</dbReference>
<dbReference type="AlphaFoldDB" id="A0A2K9NGV6"/>
<evidence type="ECO:0000259" key="10">
    <source>
        <dbReference type="Pfam" id="PF25994"/>
    </source>
</evidence>
<evidence type="ECO:0000313" key="13">
    <source>
        <dbReference type="Proteomes" id="UP000234752"/>
    </source>
</evidence>
<dbReference type="PANTHER" id="PTHR30386">
    <property type="entry name" value="MEMBRANE FUSION SUBUNIT OF EMRAB-TOLC MULTIDRUG EFFLUX PUMP"/>
    <property type="match status" value="1"/>
</dbReference>
<keyword evidence="7" id="KW-1133">Transmembrane helix</keyword>
<dbReference type="RefSeq" id="WP_102113878.1">
    <property type="nucleotide sequence ID" value="NZ_BMGN01000007.1"/>
</dbReference>
<accession>A0A2K9NGV6</accession>
<dbReference type="PANTHER" id="PTHR30386:SF26">
    <property type="entry name" value="TRANSPORT PROTEIN COMB"/>
    <property type="match status" value="1"/>
</dbReference>
<dbReference type="GO" id="GO:0015031">
    <property type="term" value="P:protein transport"/>
    <property type="evidence" value="ECO:0007669"/>
    <property type="project" value="InterPro"/>
</dbReference>
<dbReference type="PRINTS" id="PR01490">
    <property type="entry name" value="RTXTOXIND"/>
</dbReference>